<comment type="similarity">
    <text evidence="9">Belongs to the SecE/SEC61-gamma family.</text>
</comment>
<name>A0A1F5GCR0_9BACT</name>
<reference evidence="10 11" key="1">
    <citation type="journal article" date="2016" name="Nat. Commun.">
        <title>Thousands of microbial genomes shed light on interconnected biogeochemical processes in an aquifer system.</title>
        <authorList>
            <person name="Anantharaman K."/>
            <person name="Brown C.T."/>
            <person name="Hug L.A."/>
            <person name="Sharon I."/>
            <person name="Castelle C.J."/>
            <person name="Probst A.J."/>
            <person name="Thomas B.C."/>
            <person name="Singh A."/>
            <person name="Wilkins M.J."/>
            <person name="Karaoz U."/>
            <person name="Brodie E.L."/>
            <person name="Williams K.H."/>
            <person name="Hubbard S.S."/>
            <person name="Banfield J.F."/>
        </authorList>
    </citation>
    <scope>NUCLEOTIDE SEQUENCE [LARGE SCALE GENOMIC DNA]</scope>
</reference>
<evidence type="ECO:0000313" key="10">
    <source>
        <dbReference type="EMBL" id="OGD89648.1"/>
    </source>
</evidence>
<evidence type="ECO:0000256" key="6">
    <source>
        <dbReference type="ARBA" id="ARBA00022989"/>
    </source>
</evidence>
<dbReference type="NCBIfam" id="TIGR00964">
    <property type="entry name" value="secE_bact"/>
    <property type="match status" value="1"/>
</dbReference>
<comment type="subunit">
    <text evidence="9">Component of the Sec protein translocase complex. Heterotrimer consisting of SecY, SecE and SecG subunits. The heterotrimers can form oligomers, although 1 heterotrimer is thought to be able to translocate proteins. Interacts with the ribosome. Interacts with SecDF, and other proteins may be involved. Interacts with SecA.</text>
</comment>
<dbReference type="InterPro" id="IPR038379">
    <property type="entry name" value="SecE_sf"/>
</dbReference>
<dbReference type="GO" id="GO:0009306">
    <property type="term" value="P:protein secretion"/>
    <property type="evidence" value="ECO:0007669"/>
    <property type="project" value="UniProtKB-UniRule"/>
</dbReference>
<dbReference type="GO" id="GO:0008320">
    <property type="term" value="F:protein transmembrane transporter activity"/>
    <property type="evidence" value="ECO:0007669"/>
    <property type="project" value="UniProtKB-UniRule"/>
</dbReference>
<accession>A0A1F5GCR0</accession>
<dbReference type="Proteomes" id="UP000177124">
    <property type="component" value="Unassembled WGS sequence"/>
</dbReference>
<dbReference type="PANTHER" id="PTHR33910">
    <property type="entry name" value="PROTEIN TRANSLOCASE SUBUNIT SECE"/>
    <property type="match status" value="1"/>
</dbReference>
<dbReference type="Pfam" id="PF00584">
    <property type="entry name" value="SecE"/>
    <property type="match status" value="1"/>
</dbReference>
<dbReference type="Gene3D" id="1.20.5.1030">
    <property type="entry name" value="Preprotein translocase secy subunit"/>
    <property type="match status" value="1"/>
</dbReference>
<dbReference type="InterPro" id="IPR001901">
    <property type="entry name" value="Translocase_SecE/Sec61-g"/>
</dbReference>
<keyword evidence="3 9" id="KW-1003">Cell membrane</keyword>
<keyword evidence="4 9" id="KW-0812">Transmembrane</keyword>
<dbReference type="HAMAP" id="MF_00422">
    <property type="entry name" value="SecE"/>
    <property type="match status" value="1"/>
</dbReference>
<keyword evidence="2 9" id="KW-0813">Transport</keyword>
<dbReference type="STRING" id="1797716.A3D07_00995"/>
<dbReference type="GO" id="GO:0065002">
    <property type="term" value="P:intracellular protein transmembrane transport"/>
    <property type="evidence" value="ECO:0007669"/>
    <property type="project" value="UniProtKB-UniRule"/>
</dbReference>
<dbReference type="GO" id="GO:0006605">
    <property type="term" value="P:protein targeting"/>
    <property type="evidence" value="ECO:0007669"/>
    <property type="project" value="UniProtKB-UniRule"/>
</dbReference>
<dbReference type="EMBL" id="MFBF01000069">
    <property type="protein sequence ID" value="OGD89648.1"/>
    <property type="molecule type" value="Genomic_DNA"/>
</dbReference>
<dbReference type="InterPro" id="IPR005807">
    <property type="entry name" value="SecE_bac"/>
</dbReference>
<evidence type="ECO:0000313" key="11">
    <source>
        <dbReference type="Proteomes" id="UP000177124"/>
    </source>
</evidence>
<evidence type="ECO:0000256" key="9">
    <source>
        <dbReference type="HAMAP-Rule" id="MF_00422"/>
    </source>
</evidence>
<dbReference type="GO" id="GO:0043952">
    <property type="term" value="P:protein transport by the Sec complex"/>
    <property type="evidence" value="ECO:0007669"/>
    <property type="project" value="UniProtKB-UniRule"/>
</dbReference>
<evidence type="ECO:0000256" key="5">
    <source>
        <dbReference type="ARBA" id="ARBA00022927"/>
    </source>
</evidence>
<evidence type="ECO:0000256" key="4">
    <source>
        <dbReference type="ARBA" id="ARBA00022692"/>
    </source>
</evidence>
<dbReference type="PROSITE" id="PS01067">
    <property type="entry name" value="SECE_SEC61G"/>
    <property type="match status" value="1"/>
</dbReference>
<dbReference type="PANTHER" id="PTHR33910:SF1">
    <property type="entry name" value="PROTEIN TRANSLOCASE SUBUNIT SECE"/>
    <property type="match status" value="1"/>
</dbReference>
<keyword evidence="5 9" id="KW-0653">Protein transport</keyword>
<keyword evidence="8 9" id="KW-0472">Membrane</keyword>
<evidence type="ECO:0000256" key="8">
    <source>
        <dbReference type="ARBA" id="ARBA00023136"/>
    </source>
</evidence>
<keyword evidence="7 9" id="KW-0811">Translocation</keyword>
<sequence length="73" mass="8185">MSKLSEKGRINFVAFNPFSYLTEAKSEFDKVVWPTRAETLRLTLLVVIVSVIVGAYIAGMDALFTAIVEKFIK</sequence>
<comment type="caution">
    <text evidence="10">The sequence shown here is derived from an EMBL/GenBank/DDBJ whole genome shotgun (WGS) entry which is preliminary data.</text>
</comment>
<organism evidence="10 11">
    <name type="scientific">Candidatus Curtissbacteria bacterium RIFCSPHIGHO2_02_FULL_42_15</name>
    <dbReference type="NCBI Taxonomy" id="1797716"/>
    <lineage>
        <taxon>Bacteria</taxon>
        <taxon>Candidatus Curtissiibacteriota</taxon>
    </lineage>
</organism>
<evidence type="ECO:0000256" key="7">
    <source>
        <dbReference type="ARBA" id="ARBA00023010"/>
    </source>
</evidence>
<evidence type="ECO:0000256" key="1">
    <source>
        <dbReference type="ARBA" id="ARBA00004370"/>
    </source>
</evidence>
<keyword evidence="6 9" id="KW-1133">Transmembrane helix</keyword>
<comment type="function">
    <text evidence="9">Essential subunit of the Sec protein translocation channel SecYEG. Clamps together the 2 halves of SecY. May contact the channel plug during translocation.</text>
</comment>
<evidence type="ECO:0000256" key="3">
    <source>
        <dbReference type="ARBA" id="ARBA00022475"/>
    </source>
</evidence>
<protein>
    <recommendedName>
        <fullName evidence="9">Protein translocase subunit SecE</fullName>
    </recommendedName>
</protein>
<evidence type="ECO:0000256" key="2">
    <source>
        <dbReference type="ARBA" id="ARBA00022448"/>
    </source>
</evidence>
<proteinExistence type="inferred from homology"/>
<dbReference type="GO" id="GO:0005886">
    <property type="term" value="C:plasma membrane"/>
    <property type="evidence" value="ECO:0007669"/>
    <property type="project" value="UniProtKB-SubCell"/>
</dbReference>
<comment type="subcellular location">
    <subcellularLocation>
        <location evidence="9">Cell membrane</location>
        <topology evidence="9">Single-pass membrane protein</topology>
    </subcellularLocation>
    <subcellularLocation>
        <location evidence="1">Membrane</location>
    </subcellularLocation>
</comment>
<dbReference type="AlphaFoldDB" id="A0A1F5GCR0"/>
<feature type="transmembrane region" description="Helical" evidence="9">
    <location>
        <begin position="42"/>
        <end position="68"/>
    </location>
</feature>
<gene>
    <name evidence="9" type="primary">secE</name>
    <name evidence="10" type="ORF">A3D07_00995</name>
</gene>